<feature type="region of interest" description="Disordered" evidence="1">
    <location>
        <begin position="40"/>
        <end position="87"/>
    </location>
</feature>
<gene>
    <name evidence="2" type="ORF">Hokovirus_2_16</name>
</gene>
<protein>
    <submittedName>
        <fullName evidence="2">Uncharacterized protein</fullName>
    </submittedName>
</protein>
<evidence type="ECO:0000256" key="1">
    <source>
        <dbReference type="SAM" id="MobiDB-lite"/>
    </source>
</evidence>
<accession>A0A1V0SFJ4</accession>
<proteinExistence type="predicted"/>
<dbReference type="EMBL" id="KY684104">
    <property type="protein sequence ID" value="ARF10489.1"/>
    <property type="molecule type" value="Genomic_DNA"/>
</dbReference>
<organism evidence="2">
    <name type="scientific">Hokovirus HKV1</name>
    <dbReference type="NCBI Taxonomy" id="1977638"/>
    <lineage>
        <taxon>Viruses</taxon>
        <taxon>Varidnaviria</taxon>
        <taxon>Bamfordvirae</taxon>
        <taxon>Nucleocytoviricota</taxon>
        <taxon>Megaviricetes</taxon>
        <taxon>Imitervirales</taxon>
        <taxon>Mimiviridae</taxon>
        <taxon>Klosneuvirinae</taxon>
        <taxon>Hokovirus</taxon>
    </lineage>
</organism>
<evidence type="ECO:0000313" key="2">
    <source>
        <dbReference type="EMBL" id="ARF10489.1"/>
    </source>
</evidence>
<feature type="compositionally biased region" description="Basic and acidic residues" evidence="1">
    <location>
        <begin position="65"/>
        <end position="87"/>
    </location>
</feature>
<reference evidence="2" key="1">
    <citation type="journal article" date="2017" name="Science">
        <title>Giant viruses with an expanded complement of translation system components.</title>
        <authorList>
            <person name="Schulz F."/>
            <person name="Yutin N."/>
            <person name="Ivanova N.N."/>
            <person name="Ortega D.R."/>
            <person name="Lee T.K."/>
            <person name="Vierheilig J."/>
            <person name="Daims H."/>
            <person name="Horn M."/>
            <person name="Wagner M."/>
            <person name="Jensen G.J."/>
            <person name="Kyrpides N.C."/>
            <person name="Koonin E.V."/>
            <person name="Woyke T."/>
        </authorList>
    </citation>
    <scope>NUCLEOTIDE SEQUENCE</scope>
    <source>
        <strain evidence="2">HKV1</strain>
    </source>
</reference>
<sequence>MSQLVCSLCTKNFTTSKIYEGSDPKCGKCRVTNLVCNNSNVGPKQQVPKEPKLYCNNSNTGPRRVPKEPKQQVPKEPKQQETRVFKQESRNKIVESKQQTVNNNNLNLDTDQDYFEVVYASKGKFNLTQDAINCYNTFGGKLSLNNYDNQALRTDKILIAAVKFLGKKACENQTKLEIMQIPNEFINSFKIIKCNGFEKVEYQVGDLFQTDIEKMNPTLMTPHECQAYLMKMKILSKIQQ</sequence>
<name>A0A1V0SFJ4_9VIRU</name>